<dbReference type="PANTHER" id="PTHR12714:SF9">
    <property type="entry name" value="PROTEIN-S-ISOPRENYLCYSTEINE O-METHYLTRANSFERASE"/>
    <property type="match status" value="1"/>
</dbReference>
<evidence type="ECO:0000256" key="4">
    <source>
        <dbReference type="ARBA" id="ARBA00023136"/>
    </source>
</evidence>
<dbReference type="AlphaFoldDB" id="A0A9P5TM17"/>
<comment type="caution">
    <text evidence="5">Lacks conserved residue(s) required for the propagation of feature annotation.</text>
</comment>
<feature type="transmembrane region" description="Helical" evidence="5">
    <location>
        <begin position="51"/>
        <end position="68"/>
    </location>
</feature>
<gene>
    <name evidence="6" type="ORF">CPB84DRAFT_1631368</name>
</gene>
<dbReference type="OrthoDB" id="422086at2759"/>
<sequence length="135" mass="15865">TYLIAWAFVVVAALIRRECYHVLRHMFTFQIVIQQEHRLVSTGPYSVVRHPGYSAFLLLNSGIIMTHIRNVKPPFQVITLTMTLTHFYNVLFIITSLLGFYSLTKRADLEEELLQQEFGDEWVAYKNEVQWKFVP</sequence>
<dbReference type="Gene3D" id="1.20.120.1630">
    <property type="match status" value="1"/>
</dbReference>
<evidence type="ECO:0000256" key="1">
    <source>
        <dbReference type="ARBA" id="ARBA00004141"/>
    </source>
</evidence>
<evidence type="ECO:0000256" key="5">
    <source>
        <dbReference type="RuleBase" id="RU362022"/>
    </source>
</evidence>
<feature type="non-terminal residue" evidence="6">
    <location>
        <position position="135"/>
    </location>
</feature>
<dbReference type="Pfam" id="PF04140">
    <property type="entry name" value="ICMT"/>
    <property type="match status" value="1"/>
</dbReference>
<keyword evidence="5" id="KW-0949">S-adenosyl-L-methionine</keyword>
<dbReference type="GO" id="GO:0032259">
    <property type="term" value="P:methylation"/>
    <property type="evidence" value="ECO:0007669"/>
    <property type="project" value="UniProtKB-KW"/>
</dbReference>
<reference evidence="6" key="1">
    <citation type="submission" date="2020-11" db="EMBL/GenBank/DDBJ databases">
        <authorList>
            <consortium name="DOE Joint Genome Institute"/>
            <person name="Ahrendt S."/>
            <person name="Riley R."/>
            <person name="Andreopoulos W."/>
            <person name="LaButti K."/>
            <person name="Pangilinan J."/>
            <person name="Ruiz-duenas F.J."/>
            <person name="Barrasa J.M."/>
            <person name="Sanchez-Garcia M."/>
            <person name="Camarero S."/>
            <person name="Miyauchi S."/>
            <person name="Serrano A."/>
            <person name="Linde D."/>
            <person name="Babiker R."/>
            <person name="Drula E."/>
            <person name="Ayuso-Fernandez I."/>
            <person name="Pacheco R."/>
            <person name="Padilla G."/>
            <person name="Ferreira P."/>
            <person name="Barriuso J."/>
            <person name="Kellner H."/>
            <person name="Castanera R."/>
            <person name="Alfaro M."/>
            <person name="Ramirez L."/>
            <person name="Pisabarro A.G."/>
            <person name="Kuo A."/>
            <person name="Tritt A."/>
            <person name="Lipzen A."/>
            <person name="He G."/>
            <person name="Yan M."/>
            <person name="Ng V."/>
            <person name="Cullen D."/>
            <person name="Martin F."/>
            <person name="Rosso M.-N."/>
            <person name="Henrissat B."/>
            <person name="Hibbett D."/>
            <person name="Martinez A.T."/>
            <person name="Grigoriev I.V."/>
        </authorList>
    </citation>
    <scope>NUCLEOTIDE SEQUENCE</scope>
    <source>
        <strain evidence="6">AH 44721</strain>
    </source>
</reference>
<comment type="subcellular location">
    <subcellularLocation>
        <location evidence="5">Endoplasmic reticulum membrane</location>
        <topology evidence="5">Multi-pass membrane protein</topology>
    </subcellularLocation>
    <subcellularLocation>
        <location evidence="1">Membrane</location>
        <topology evidence="1">Multi-pass membrane protein</topology>
    </subcellularLocation>
</comment>
<keyword evidence="3 5" id="KW-1133">Transmembrane helix</keyword>
<evidence type="ECO:0000256" key="2">
    <source>
        <dbReference type="ARBA" id="ARBA00022692"/>
    </source>
</evidence>
<keyword evidence="5" id="KW-0256">Endoplasmic reticulum</keyword>
<proteinExistence type="inferred from homology"/>
<keyword evidence="5" id="KW-0489">Methyltransferase</keyword>
<name>A0A9P5TM17_GYMJU</name>
<evidence type="ECO:0000313" key="7">
    <source>
        <dbReference type="Proteomes" id="UP000724874"/>
    </source>
</evidence>
<dbReference type="InterPro" id="IPR007269">
    <property type="entry name" value="ICMT_MeTrfase"/>
</dbReference>
<keyword evidence="7" id="KW-1185">Reference proteome</keyword>
<feature type="transmembrane region" description="Helical" evidence="5">
    <location>
        <begin position="80"/>
        <end position="103"/>
    </location>
</feature>
<dbReference type="Proteomes" id="UP000724874">
    <property type="component" value="Unassembled WGS sequence"/>
</dbReference>
<dbReference type="EMBL" id="JADNYJ010000070">
    <property type="protein sequence ID" value="KAF8891930.1"/>
    <property type="molecule type" value="Genomic_DNA"/>
</dbReference>
<dbReference type="GO" id="GO:0004671">
    <property type="term" value="F:protein C-terminal S-isoprenylcysteine carboxyl O-methyltransferase activity"/>
    <property type="evidence" value="ECO:0007669"/>
    <property type="project" value="UniProtKB-EC"/>
</dbReference>
<organism evidence="6 7">
    <name type="scientific">Gymnopilus junonius</name>
    <name type="common">Spectacular rustgill mushroom</name>
    <name type="synonym">Gymnopilus spectabilis subsp. junonius</name>
    <dbReference type="NCBI Taxonomy" id="109634"/>
    <lineage>
        <taxon>Eukaryota</taxon>
        <taxon>Fungi</taxon>
        <taxon>Dikarya</taxon>
        <taxon>Basidiomycota</taxon>
        <taxon>Agaricomycotina</taxon>
        <taxon>Agaricomycetes</taxon>
        <taxon>Agaricomycetidae</taxon>
        <taxon>Agaricales</taxon>
        <taxon>Agaricineae</taxon>
        <taxon>Hymenogastraceae</taxon>
        <taxon>Gymnopilus</taxon>
    </lineage>
</organism>
<dbReference type="GO" id="GO:0005789">
    <property type="term" value="C:endoplasmic reticulum membrane"/>
    <property type="evidence" value="ECO:0007669"/>
    <property type="project" value="UniProtKB-SubCell"/>
</dbReference>
<keyword evidence="5" id="KW-0808">Transferase</keyword>
<comment type="caution">
    <text evidence="6">The sequence shown here is derived from an EMBL/GenBank/DDBJ whole genome shotgun (WGS) entry which is preliminary data.</text>
</comment>
<accession>A0A9P5TM17</accession>
<dbReference type="EC" id="2.1.1.100" evidence="5"/>
<evidence type="ECO:0000313" key="6">
    <source>
        <dbReference type="EMBL" id="KAF8891930.1"/>
    </source>
</evidence>
<feature type="non-terminal residue" evidence="6">
    <location>
        <position position="1"/>
    </location>
</feature>
<protein>
    <recommendedName>
        <fullName evidence="5">Protein-S-isoprenylcysteine O-methyltransferase</fullName>
        <ecNumber evidence="5">2.1.1.100</ecNumber>
    </recommendedName>
</protein>
<keyword evidence="4 5" id="KW-0472">Membrane</keyword>
<dbReference type="PANTHER" id="PTHR12714">
    <property type="entry name" value="PROTEIN-S ISOPRENYLCYSTEINE O-METHYLTRANSFERASE"/>
    <property type="match status" value="1"/>
</dbReference>
<comment type="catalytic activity">
    <reaction evidence="5">
        <text>[protein]-C-terminal S-[(2E,6E)-farnesyl]-L-cysteine + S-adenosyl-L-methionine = [protein]-C-terminal S-[(2E,6E)-farnesyl]-L-cysteine methyl ester + S-adenosyl-L-homocysteine</text>
        <dbReference type="Rhea" id="RHEA:21672"/>
        <dbReference type="Rhea" id="RHEA-COMP:12125"/>
        <dbReference type="Rhea" id="RHEA-COMP:12126"/>
        <dbReference type="ChEBI" id="CHEBI:57856"/>
        <dbReference type="ChEBI" id="CHEBI:59789"/>
        <dbReference type="ChEBI" id="CHEBI:90510"/>
        <dbReference type="ChEBI" id="CHEBI:90511"/>
        <dbReference type="EC" id="2.1.1.100"/>
    </reaction>
</comment>
<keyword evidence="2 5" id="KW-0812">Transmembrane</keyword>
<evidence type="ECO:0000256" key="3">
    <source>
        <dbReference type="ARBA" id="ARBA00022989"/>
    </source>
</evidence>
<comment type="similarity">
    <text evidence="5">Belongs to the class VI-like SAM-binding methyltransferase superfamily. Isoprenylcysteine carboxyl methyltransferase family.</text>
</comment>